<dbReference type="InterPro" id="IPR035926">
    <property type="entry name" value="NusB-like_sf"/>
</dbReference>
<feature type="binding site" evidence="5">
    <location>
        <position position="308"/>
    </location>
    <ligand>
        <name>S-adenosyl-L-methionine</name>
        <dbReference type="ChEBI" id="CHEBI:59789"/>
    </ligand>
</feature>
<keyword evidence="8" id="KW-1185">Reference proteome</keyword>
<feature type="domain" description="SAM-dependent MTase RsmB/NOP-type" evidence="6">
    <location>
        <begin position="156"/>
        <end position="438"/>
    </location>
</feature>
<dbReference type="RefSeq" id="WP_260796346.1">
    <property type="nucleotide sequence ID" value="NZ_CP093313.1"/>
</dbReference>
<keyword evidence="3 5" id="KW-0949">S-adenosyl-L-methionine</keyword>
<dbReference type="EMBL" id="CP093313">
    <property type="protein sequence ID" value="UWZ86709.1"/>
    <property type="molecule type" value="Genomic_DNA"/>
</dbReference>
<reference evidence="7" key="1">
    <citation type="submission" date="2021-04" db="EMBL/GenBank/DDBJ databases">
        <title>Phylogenetic analysis of Acidobacteriaceae.</title>
        <authorList>
            <person name="Qiu L."/>
            <person name="Zhang Q."/>
        </authorList>
    </citation>
    <scope>NUCLEOTIDE SEQUENCE</scope>
    <source>
        <strain evidence="7">DSM 25168</strain>
    </source>
</reference>
<dbReference type="SUPFAM" id="SSF53335">
    <property type="entry name" value="S-adenosyl-L-methionine-dependent methyltransferases"/>
    <property type="match status" value="1"/>
</dbReference>
<sequence>MAQVSPARKAAFFILLAVDRGERHSDDLLRAQSLSKLSAVDRNLATALVLGVLRWQIALDAAVRPLLKKPNARLDVEVLIALRLGAFQLLQMDRIPARAAIDESVELVKQAGHRFASGMVNAVLRKLAAGGKKTADATSAYPQWMVERWTQTFGEDTACEVCRLGQAQPVIGVRVADAPVEQELATAGVELVPGSLLSRARIVLAGDITTTSAFREGRTRVQDEGSQLIGEIAGTGTAILDCCAAPGGKTLVLAERNPEARIVACEVSEPRLHALRERLSPLGGRIECRLADATHLPFEAEFDLVLADVPCTGTGTLGRNPEIRHRLVEGDFARQAERQKEILASALRAVLPAGRVAYSTCSLEPEENEQVIAAVLGATASARLTPMQARLEEMEREGILISGAAAKLNQCVTPAGYLRLRPGQFGTDGFFVALIEKM</sequence>
<dbReference type="SUPFAM" id="SSF48013">
    <property type="entry name" value="NusB-like"/>
    <property type="match status" value="1"/>
</dbReference>
<gene>
    <name evidence="7" type="ORF">MOP44_12355</name>
</gene>
<evidence type="ECO:0000256" key="2">
    <source>
        <dbReference type="ARBA" id="ARBA00022679"/>
    </source>
</evidence>
<dbReference type="GO" id="GO:0006355">
    <property type="term" value="P:regulation of DNA-templated transcription"/>
    <property type="evidence" value="ECO:0007669"/>
    <property type="project" value="InterPro"/>
</dbReference>
<comment type="similarity">
    <text evidence="5">Belongs to the class I-like SAM-binding methyltransferase superfamily. RsmB/NOP family.</text>
</comment>
<dbReference type="KEGG" id="orp:MOP44_12355"/>
<evidence type="ECO:0000256" key="4">
    <source>
        <dbReference type="ARBA" id="ARBA00022884"/>
    </source>
</evidence>
<dbReference type="CDD" id="cd02440">
    <property type="entry name" value="AdoMet_MTases"/>
    <property type="match status" value="1"/>
</dbReference>
<dbReference type="GO" id="GO:0001510">
    <property type="term" value="P:RNA methylation"/>
    <property type="evidence" value="ECO:0007669"/>
    <property type="project" value="InterPro"/>
</dbReference>
<protein>
    <submittedName>
        <fullName evidence="7">Methyltransferase domain-containing protein</fullName>
    </submittedName>
</protein>
<dbReference type="GO" id="GO:0003723">
    <property type="term" value="F:RNA binding"/>
    <property type="evidence" value="ECO:0007669"/>
    <property type="project" value="UniProtKB-UniRule"/>
</dbReference>
<dbReference type="InterPro" id="IPR029063">
    <property type="entry name" value="SAM-dependent_MTases_sf"/>
</dbReference>
<feature type="binding site" evidence="5">
    <location>
        <position position="292"/>
    </location>
    <ligand>
        <name>S-adenosyl-L-methionine</name>
        <dbReference type="ChEBI" id="CHEBI:59789"/>
    </ligand>
</feature>
<organism evidence="7 8">
    <name type="scientific">Occallatibacter riparius</name>
    <dbReference type="NCBI Taxonomy" id="1002689"/>
    <lineage>
        <taxon>Bacteria</taxon>
        <taxon>Pseudomonadati</taxon>
        <taxon>Acidobacteriota</taxon>
        <taxon>Terriglobia</taxon>
        <taxon>Terriglobales</taxon>
        <taxon>Acidobacteriaceae</taxon>
        <taxon>Occallatibacter</taxon>
    </lineage>
</organism>
<dbReference type="Gene3D" id="3.40.50.150">
    <property type="entry name" value="Vaccinia Virus protein VP39"/>
    <property type="match status" value="1"/>
</dbReference>
<evidence type="ECO:0000313" key="7">
    <source>
        <dbReference type="EMBL" id="UWZ86709.1"/>
    </source>
</evidence>
<dbReference type="InterPro" id="IPR001678">
    <property type="entry name" value="MeTrfase_RsmB-F_NOP2_dom"/>
</dbReference>
<proteinExistence type="inferred from homology"/>
<dbReference type="PANTHER" id="PTHR22807:SF53">
    <property type="entry name" value="RIBOSOMAL RNA SMALL SUBUNIT METHYLTRANSFERASE B-RELATED"/>
    <property type="match status" value="1"/>
</dbReference>
<feature type="binding site" evidence="5">
    <location>
        <position position="266"/>
    </location>
    <ligand>
        <name>S-adenosyl-L-methionine</name>
        <dbReference type="ChEBI" id="CHEBI:59789"/>
    </ligand>
</feature>
<evidence type="ECO:0000259" key="6">
    <source>
        <dbReference type="PROSITE" id="PS51686"/>
    </source>
</evidence>
<evidence type="ECO:0000256" key="3">
    <source>
        <dbReference type="ARBA" id="ARBA00022691"/>
    </source>
</evidence>
<feature type="binding site" evidence="5">
    <location>
        <begin position="243"/>
        <end position="249"/>
    </location>
    <ligand>
        <name>S-adenosyl-L-methionine</name>
        <dbReference type="ChEBI" id="CHEBI:59789"/>
    </ligand>
</feature>
<evidence type="ECO:0000313" key="8">
    <source>
        <dbReference type="Proteomes" id="UP001059380"/>
    </source>
</evidence>
<name>A0A9J7BYR9_9BACT</name>
<dbReference type="PROSITE" id="PS51686">
    <property type="entry name" value="SAM_MT_RSMB_NOP"/>
    <property type="match status" value="1"/>
</dbReference>
<dbReference type="Gene3D" id="1.10.940.10">
    <property type="entry name" value="NusB-like"/>
    <property type="match status" value="1"/>
</dbReference>
<dbReference type="InterPro" id="IPR006027">
    <property type="entry name" value="NusB_RsmB_TIM44"/>
</dbReference>
<evidence type="ECO:0000256" key="5">
    <source>
        <dbReference type="PROSITE-ProRule" id="PRU01023"/>
    </source>
</evidence>
<keyword evidence="4 5" id="KW-0694">RNA-binding</keyword>
<dbReference type="AlphaFoldDB" id="A0A9J7BYR9"/>
<dbReference type="InterPro" id="IPR023267">
    <property type="entry name" value="RCMT"/>
</dbReference>
<dbReference type="Pfam" id="PF01029">
    <property type="entry name" value="NusB"/>
    <property type="match status" value="1"/>
</dbReference>
<feature type="active site" description="Nucleophile" evidence="5">
    <location>
        <position position="361"/>
    </location>
</feature>
<dbReference type="InterPro" id="IPR049560">
    <property type="entry name" value="MeTrfase_RsmB-F_NOP2_cat"/>
</dbReference>
<dbReference type="GO" id="GO:0008173">
    <property type="term" value="F:RNA methyltransferase activity"/>
    <property type="evidence" value="ECO:0007669"/>
    <property type="project" value="InterPro"/>
</dbReference>
<dbReference type="Pfam" id="PF01189">
    <property type="entry name" value="Methyltr_RsmB-F"/>
    <property type="match status" value="1"/>
</dbReference>
<accession>A0A9J7BYR9</accession>
<evidence type="ECO:0000256" key="1">
    <source>
        <dbReference type="ARBA" id="ARBA00022603"/>
    </source>
</evidence>
<dbReference type="PRINTS" id="PR02008">
    <property type="entry name" value="RCMTFAMILY"/>
</dbReference>
<dbReference type="PANTHER" id="PTHR22807">
    <property type="entry name" value="NOP2 YEAST -RELATED NOL1/NOP2/FMU SUN DOMAIN-CONTAINING"/>
    <property type="match status" value="1"/>
</dbReference>
<keyword evidence="2 5" id="KW-0808">Transferase</keyword>
<keyword evidence="1 5" id="KW-0489">Methyltransferase</keyword>
<dbReference type="Proteomes" id="UP001059380">
    <property type="component" value="Chromosome"/>
</dbReference>